<evidence type="ECO:0000256" key="1">
    <source>
        <dbReference type="ARBA" id="ARBA00004651"/>
    </source>
</evidence>
<dbReference type="RefSeq" id="WP_093320005.1">
    <property type="nucleotide sequence ID" value="NZ_FOAF01000001.1"/>
</dbReference>
<feature type="transmembrane region" description="Helical" evidence="6">
    <location>
        <begin position="333"/>
        <end position="359"/>
    </location>
</feature>
<feature type="transmembrane region" description="Helical" evidence="6">
    <location>
        <begin position="430"/>
        <end position="450"/>
    </location>
</feature>
<keyword evidence="4 6" id="KW-1133">Transmembrane helix</keyword>
<feature type="transmembrane region" description="Helical" evidence="6">
    <location>
        <begin position="379"/>
        <end position="410"/>
    </location>
</feature>
<evidence type="ECO:0000256" key="6">
    <source>
        <dbReference type="SAM" id="Phobius"/>
    </source>
</evidence>
<feature type="domain" description="ABC3 transporter permease C-terminal" evidence="7">
    <location>
        <begin position="675"/>
        <end position="787"/>
    </location>
</feature>
<dbReference type="EMBL" id="FOAF01000001">
    <property type="protein sequence ID" value="SEK79758.1"/>
    <property type="molecule type" value="Genomic_DNA"/>
</dbReference>
<dbReference type="InterPro" id="IPR003838">
    <property type="entry name" value="ABC3_permease_C"/>
</dbReference>
<feature type="transmembrane region" description="Helical" evidence="6">
    <location>
        <begin position="723"/>
        <end position="741"/>
    </location>
</feature>
<dbReference type="Pfam" id="PF02687">
    <property type="entry name" value="FtsX"/>
    <property type="match status" value="2"/>
</dbReference>
<comment type="subcellular location">
    <subcellularLocation>
        <location evidence="1">Cell membrane</location>
        <topology evidence="1">Multi-pass membrane protein</topology>
    </subcellularLocation>
</comment>
<feature type="transmembrane region" description="Helical" evidence="6">
    <location>
        <begin position="286"/>
        <end position="313"/>
    </location>
</feature>
<feature type="transmembrane region" description="Helical" evidence="6">
    <location>
        <begin position="753"/>
        <end position="777"/>
    </location>
</feature>
<evidence type="ECO:0000259" key="8">
    <source>
        <dbReference type="Pfam" id="PF12704"/>
    </source>
</evidence>
<evidence type="ECO:0000256" key="5">
    <source>
        <dbReference type="ARBA" id="ARBA00023136"/>
    </source>
</evidence>
<accession>A0A1H7JYW9</accession>
<dbReference type="Pfam" id="PF12704">
    <property type="entry name" value="MacB_PCD"/>
    <property type="match status" value="2"/>
</dbReference>
<dbReference type="AlphaFoldDB" id="A0A1H7JYW9"/>
<dbReference type="PANTHER" id="PTHR30572">
    <property type="entry name" value="MEMBRANE COMPONENT OF TRANSPORTER-RELATED"/>
    <property type="match status" value="1"/>
</dbReference>
<protein>
    <submittedName>
        <fullName evidence="9">ABC-type antimicrobial peptide transport system, permease component</fullName>
    </submittedName>
</protein>
<dbReference type="InterPro" id="IPR025857">
    <property type="entry name" value="MacB_PCD"/>
</dbReference>
<evidence type="ECO:0000313" key="9">
    <source>
        <dbReference type="EMBL" id="SEK79758.1"/>
    </source>
</evidence>
<proteinExistence type="predicted"/>
<keyword evidence="2" id="KW-1003">Cell membrane</keyword>
<keyword evidence="5 6" id="KW-0472">Membrane</keyword>
<feature type="transmembrane region" description="Helical" evidence="6">
    <location>
        <begin position="21"/>
        <end position="41"/>
    </location>
</feature>
<feature type="domain" description="MacB-like periplasmic core" evidence="8">
    <location>
        <begin position="20"/>
        <end position="247"/>
    </location>
</feature>
<dbReference type="GO" id="GO:0022857">
    <property type="term" value="F:transmembrane transporter activity"/>
    <property type="evidence" value="ECO:0007669"/>
    <property type="project" value="TreeGrafter"/>
</dbReference>
<dbReference type="Proteomes" id="UP000199421">
    <property type="component" value="Unassembled WGS sequence"/>
</dbReference>
<keyword evidence="3 6" id="KW-0812">Transmembrane</keyword>
<keyword evidence="10" id="KW-1185">Reference proteome</keyword>
<feature type="domain" description="MacB-like periplasmic core" evidence="8">
    <location>
        <begin position="494"/>
        <end position="629"/>
    </location>
</feature>
<evidence type="ECO:0000256" key="2">
    <source>
        <dbReference type="ARBA" id="ARBA00022475"/>
    </source>
</evidence>
<dbReference type="InterPro" id="IPR050250">
    <property type="entry name" value="Macrolide_Exporter_MacB"/>
</dbReference>
<name>A0A1H7JYW9_OLID1</name>
<evidence type="ECO:0000313" key="10">
    <source>
        <dbReference type="Proteomes" id="UP000199421"/>
    </source>
</evidence>
<reference evidence="10" key="1">
    <citation type="submission" date="2016-10" db="EMBL/GenBank/DDBJ databases">
        <authorList>
            <person name="Varghese N."/>
            <person name="Submissions S."/>
        </authorList>
    </citation>
    <scope>NUCLEOTIDE SEQUENCE [LARGE SCALE GENOMIC DNA]</scope>
    <source>
        <strain evidence="10">DSM 18733</strain>
    </source>
</reference>
<organism evidence="9 10">
    <name type="scientific">Olivibacter domesticus</name>
    <name type="common">Pseudosphingobacterium domesticum</name>
    <dbReference type="NCBI Taxonomy" id="407022"/>
    <lineage>
        <taxon>Bacteria</taxon>
        <taxon>Pseudomonadati</taxon>
        <taxon>Bacteroidota</taxon>
        <taxon>Sphingobacteriia</taxon>
        <taxon>Sphingobacteriales</taxon>
        <taxon>Sphingobacteriaceae</taxon>
        <taxon>Olivibacter</taxon>
    </lineage>
</organism>
<gene>
    <name evidence="9" type="ORF">SAMN05661044_01173</name>
</gene>
<evidence type="ECO:0000259" key="7">
    <source>
        <dbReference type="Pfam" id="PF02687"/>
    </source>
</evidence>
<sequence length="794" mass="90236">MIRNYWKIAIRSLKRNKVYTLTNVFGLTLGITCTIFIFSLVKHHLNVDTFHTKKDRIYRIVTEDHLEQTVYSPGGPPPVGKAFRDDYTFAEKVARVFVRRERMISLPLSPDKQKFQVEEGIAFAEPDFFHILDFPLARGNKNTVLTEPKTALVTERIAKRFFGETDPIGKIIRLDNKLDFRIDGILQDLPENTDRRQEIYLSFSSLKDYNPWAGNDDNWLSYADEMQSFVLLKPGISPAKVNEAFRTFSNKYYEGDYVKEYQFRLQPLSDIHFNPDFDGKISKTNLWALSLIAIFLIITASVNFVNLATAQALNRAKEIGIRKTLGSFRNQLFWQFLIETALIVLIAMILALTLLYWTLPFVKSLFEVPITSNFFQDNHLLLFLPLFFLLITFLSGAYPGFILAGFQPVLALKGKISQRHAGGFSLRRGLVVTQFTISQLLIIGTLVVAYQMQFTRQTDMGFSKDAIVTLSLPTNEKSTLSTLHSEFSRLAGVEKVSFCTQAPASEGSSSFEIVYDTRTEKENYDVVFRGGDEQYLSTFGLELLTGRNLYPSDTVREYLINETLAKKLGVSNEGVIGKNALINDTKGTIVGVVKDFHNQSFHTGIDPLCITTQSNWYNRIAVKINPSDLRHTLEALAPVWKEAFPDHVYEYDFLDEQIARFYEQDYRILLLIQTFAGIAIIIGCLGLYGLVSFMTTQKTKEVGVRKVLGASIRNILWLYGKEFARLLLIAFLIAAPVAWWIMNSWLENFVYRINISAGIFIMAVAITSVVATLTVGYRSLKAALMNPVKSLRTE</sequence>
<dbReference type="PANTHER" id="PTHR30572:SF18">
    <property type="entry name" value="ABC-TYPE MACROLIDE FAMILY EXPORT SYSTEM PERMEASE COMPONENT 2"/>
    <property type="match status" value="1"/>
</dbReference>
<dbReference type="GO" id="GO:0005886">
    <property type="term" value="C:plasma membrane"/>
    <property type="evidence" value="ECO:0007669"/>
    <property type="project" value="UniProtKB-SubCell"/>
</dbReference>
<feature type="transmembrane region" description="Helical" evidence="6">
    <location>
        <begin position="668"/>
        <end position="691"/>
    </location>
</feature>
<dbReference type="STRING" id="407022.SAMN05661044_01173"/>
<dbReference type="OrthoDB" id="1451596at2"/>
<evidence type="ECO:0000256" key="3">
    <source>
        <dbReference type="ARBA" id="ARBA00022692"/>
    </source>
</evidence>
<evidence type="ECO:0000256" key="4">
    <source>
        <dbReference type="ARBA" id="ARBA00022989"/>
    </source>
</evidence>
<feature type="domain" description="ABC3 transporter permease C-terminal" evidence="7">
    <location>
        <begin position="291"/>
        <end position="405"/>
    </location>
</feature>